<evidence type="ECO:0000313" key="7">
    <source>
        <dbReference type="Proteomes" id="UP001159364"/>
    </source>
</evidence>
<evidence type="ECO:0000313" key="6">
    <source>
        <dbReference type="EMBL" id="KAJ8771289.1"/>
    </source>
</evidence>
<keyword evidence="7" id="KW-1185">Reference proteome</keyword>
<dbReference type="Gene3D" id="1.10.418.20">
    <property type="match status" value="1"/>
</dbReference>
<proteinExistence type="inferred from homology"/>
<evidence type="ECO:0000256" key="1">
    <source>
        <dbReference type="ARBA" id="ARBA00005234"/>
    </source>
</evidence>
<keyword evidence="2" id="KW-0645">Protease</keyword>
<dbReference type="InterPro" id="IPR038765">
    <property type="entry name" value="Papain-like_cys_pep_sf"/>
</dbReference>
<reference evidence="6 7" key="1">
    <citation type="submission" date="2021-09" db="EMBL/GenBank/DDBJ databases">
        <title>Genomic insights and catalytic innovation underlie evolution of tropane alkaloids biosynthesis.</title>
        <authorList>
            <person name="Wang Y.-J."/>
            <person name="Tian T."/>
            <person name="Huang J.-P."/>
            <person name="Huang S.-X."/>
        </authorList>
    </citation>
    <scope>NUCLEOTIDE SEQUENCE [LARGE SCALE GENOMIC DNA]</scope>
    <source>
        <strain evidence="6">KIB-2018</strain>
        <tissue evidence="6">Leaf</tissue>
    </source>
</reference>
<gene>
    <name evidence="6" type="ORF">K2173_026466</name>
</gene>
<dbReference type="SUPFAM" id="SSF54001">
    <property type="entry name" value="Cysteine proteinases"/>
    <property type="match status" value="1"/>
</dbReference>
<comment type="caution">
    <text evidence="6">The sequence shown here is derived from an EMBL/GenBank/DDBJ whole genome shotgun (WGS) entry which is preliminary data.</text>
</comment>
<accession>A0AAV8TZ07</accession>
<keyword evidence="3" id="KW-0378">Hydrolase</keyword>
<comment type="similarity">
    <text evidence="1">Belongs to the peptidase C48 family.</text>
</comment>
<dbReference type="InterPro" id="IPR003653">
    <property type="entry name" value="Peptidase_C48_C"/>
</dbReference>
<evidence type="ECO:0000256" key="3">
    <source>
        <dbReference type="ARBA" id="ARBA00022801"/>
    </source>
</evidence>
<feature type="domain" description="Ubiquitin-like protease family profile" evidence="5">
    <location>
        <begin position="79"/>
        <end position="253"/>
    </location>
</feature>
<evidence type="ECO:0000256" key="2">
    <source>
        <dbReference type="ARBA" id="ARBA00022670"/>
    </source>
</evidence>
<dbReference type="AlphaFoldDB" id="A0AAV8TZ07"/>
<organism evidence="6 7">
    <name type="scientific">Erythroxylum novogranatense</name>
    <dbReference type="NCBI Taxonomy" id="1862640"/>
    <lineage>
        <taxon>Eukaryota</taxon>
        <taxon>Viridiplantae</taxon>
        <taxon>Streptophyta</taxon>
        <taxon>Embryophyta</taxon>
        <taxon>Tracheophyta</taxon>
        <taxon>Spermatophyta</taxon>
        <taxon>Magnoliopsida</taxon>
        <taxon>eudicotyledons</taxon>
        <taxon>Gunneridae</taxon>
        <taxon>Pentapetalae</taxon>
        <taxon>rosids</taxon>
        <taxon>fabids</taxon>
        <taxon>Malpighiales</taxon>
        <taxon>Erythroxylaceae</taxon>
        <taxon>Erythroxylum</taxon>
    </lineage>
</organism>
<dbReference type="PANTHER" id="PTHR46915:SF6">
    <property type="entry name" value="CYSTEINE PROTEINASES SUPERFAMILY PROTEIN"/>
    <property type="match status" value="1"/>
</dbReference>
<dbReference type="GO" id="GO:0006508">
    <property type="term" value="P:proteolysis"/>
    <property type="evidence" value="ECO:0007669"/>
    <property type="project" value="UniProtKB-KW"/>
</dbReference>
<dbReference type="Pfam" id="PF02902">
    <property type="entry name" value="Peptidase_C48"/>
    <property type="match status" value="1"/>
</dbReference>
<sequence>MAKGKRQGDTVSVETESSALECYNRIAKHRSCWKHMVAYFYARGMKIPKQQAQGLYSFGLTSPCFFDTFPHQKRSKRRVKAKYSIPKLVTPKEKLNSGTFNCYFENLWRNFSKDKRAFFTYLDSLCFSMYMQASYRAKVMTLITKKQILSKKYVLVPIVYWSHWSLLIFCNFGESSQSNARTPCMLLLDSLEIANPRRFEPDIRKFVLDIYRSEGRASNKKMISKIPFLVPKVPQQRNDNECGIYVLYYINLFMQDAPEDFDIGGYPYFMKENWFTPQCLEQFFEKLN</sequence>
<dbReference type="Gene3D" id="3.30.310.130">
    <property type="entry name" value="Ubiquitin-related"/>
    <property type="match status" value="1"/>
</dbReference>
<evidence type="ECO:0000256" key="4">
    <source>
        <dbReference type="ARBA" id="ARBA00022807"/>
    </source>
</evidence>
<dbReference type="PROSITE" id="PS50600">
    <property type="entry name" value="ULP_PROTEASE"/>
    <property type="match status" value="1"/>
</dbReference>
<name>A0AAV8TZ07_9ROSI</name>
<dbReference type="GO" id="GO:0016926">
    <property type="term" value="P:protein desumoylation"/>
    <property type="evidence" value="ECO:0007669"/>
    <property type="project" value="UniProtKB-ARBA"/>
</dbReference>
<protein>
    <recommendedName>
        <fullName evidence="5">Ubiquitin-like protease family profile domain-containing protein</fullName>
    </recommendedName>
</protein>
<evidence type="ECO:0000259" key="5">
    <source>
        <dbReference type="PROSITE" id="PS50600"/>
    </source>
</evidence>
<keyword evidence="4" id="KW-0788">Thiol protease</keyword>
<dbReference type="GO" id="GO:0008234">
    <property type="term" value="F:cysteine-type peptidase activity"/>
    <property type="evidence" value="ECO:0007669"/>
    <property type="project" value="UniProtKB-KW"/>
</dbReference>
<dbReference type="EMBL" id="JAIWQS010000002">
    <property type="protein sequence ID" value="KAJ8771289.1"/>
    <property type="molecule type" value="Genomic_DNA"/>
</dbReference>
<dbReference type="PANTHER" id="PTHR46915">
    <property type="entry name" value="UBIQUITIN-LIKE PROTEASE 4-RELATED"/>
    <property type="match status" value="1"/>
</dbReference>
<dbReference type="Proteomes" id="UP001159364">
    <property type="component" value="Linkage Group LG02"/>
</dbReference>